<accession>A0A699V677</accession>
<evidence type="ECO:0000313" key="1">
    <source>
        <dbReference type="EMBL" id="GFD29371.1"/>
    </source>
</evidence>
<sequence>PPGPTQKVAVGRRVAGDAAAVEHVAVAHGVEGGGGGEVKAALFAVQLALLKPRGGRAKDEIGGALDVAVLVILPPPGRVNREDGGGGILAQQAHEVFADGQVQLLLVGAFFDENSGHLRLPA</sequence>
<dbReference type="AlphaFoldDB" id="A0A699V677"/>
<organism evidence="1">
    <name type="scientific">Tanacetum cinerariifolium</name>
    <name type="common">Dalmatian daisy</name>
    <name type="synonym">Chrysanthemum cinerariifolium</name>
    <dbReference type="NCBI Taxonomy" id="118510"/>
    <lineage>
        <taxon>Eukaryota</taxon>
        <taxon>Viridiplantae</taxon>
        <taxon>Streptophyta</taxon>
        <taxon>Embryophyta</taxon>
        <taxon>Tracheophyta</taxon>
        <taxon>Spermatophyta</taxon>
        <taxon>Magnoliopsida</taxon>
        <taxon>eudicotyledons</taxon>
        <taxon>Gunneridae</taxon>
        <taxon>Pentapetalae</taxon>
        <taxon>asterids</taxon>
        <taxon>campanulids</taxon>
        <taxon>Asterales</taxon>
        <taxon>Asteraceae</taxon>
        <taxon>Asteroideae</taxon>
        <taxon>Anthemideae</taxon>
        <taxon>Anthemidinae</taxon>
        <taxon>Tanacetum</taxon>
    </lineage>
</organism>
<proteinExistence type="predicted"/>
<comment type="caution">
    <text evidence="1">The sequence shown here is derived from an EMBL/GenBank/DDBJ whole genome shotgun (WGS) entry which is preliminary data.</text>
</comment>
<feature type="non-terminal residue" evidence="1">
    <location>
        <position position="122"/>
    </location>
</feature>
<gene>
    <name evidence="1" type="ORF">Tci_901340</name>
</gene>
<reference evidence="1" key="1">
    <citation type="journal article" date="2019" name="Sci. Rep.">
        <title>Draft genome of Tanacetum cinerariifolium, the natural source of mosquito coil.</title>
        <authorList>
            <person name="Yamashiro T."/>
            <person name="Shiraishi A."/>
            <person name="Satake H."/>
            <person name="Nakayama K."/>
        </authorList>
    </citation>
    <scope>NUCLEOTIDE SEQUENCE</scope>
</reference>
<dbReference type="EMBL" id="BKCJ011394006">
    <property type="protein sequence ID" value="GFD29371.1"/>
    <property type="molecule type" value="Genomic_DNA"/>
</dbReference>
<feature type="non-terminal residue" evidence="1">
    <location>
        <position position="1"/>
    </location>
</feature>
<name>A0A699V677_TANCI</name>
<protein>
    <submittedName>
        <fullName evidence="1">Uncharacterized protein</fullName>
    </submittedName>
</protein>